<name>A0A9P1IIK5_9PELO</name>
<dbReference type="AlphaFoldDB" id="A0A9P1IIK5"/>
<comment type="caution">
    <text evidence="1">The sequence shown here is derived from an EMBL/GenBank/DDBJ whole genome shotgun (WGS) entry which is preliminary data.</text>
</comment>
<dbReference type="Proteomes" id="UP001152747">
    <property type="component" value="Unassembled WGS sequence"/>
</dbReference>
<accession>A0A9P1IIK5</accession>
<reference evidence="1" key="1">
    <citation type="submission" date="2022-11" db="EMBL/GenBank/DDBJ databases">
        <authorList>
            <person name="Kikuchi T."/>
        </authorList>
    </citation>
    <scope>NUCLEOTIDE SEQUENCE</scope>
    <source>
        <strain evidence="1">PS1010</strain>
    </source>
</reference>
<sequence length="94" mass="11037">MVFEYYSTSGIVFVDISGKLDYLQVAKDFRWKWKIQADSDFLKRRQYSVIMNVEAQQSDDSQNNTRILRFSRSLFEVSKPIQTSLCSNVHSNVM</sequence>
<dbReference type="EMBL" id="CANHGI010000003">
    <property type="protein sequence ID" value="CAI5445123.1"/>
    <property type="molecule type" value="Genomic_DNA"/>
</dbReference>
<evidence type="ECO:0000313" key="1">
    <source>
        <dbReference type="EMBL" id="CAI5445123.1"/>
    </source>
</evidence>
<organism evidence="1 2">
    <name type="scientific">Caenorhabditis angaria</name>
    <dbReference type="NCBI Taxonomy" id="860376"/>
    <lineage>
        <taxon>Eukaryota</taxon>
        <taxon>Metazoa</taxon>
        <taxon>Ecdysozoa</taxon>
        <taxon>Nematoda</taxon>
        <taxon>Chromadorea</taxon>
        <taxon>Rhabditida</taxon>
        <taxon>Rhabditina</taxon>
        <taxon>Rhabditomorpha</taxon>
        <taxon>Rhabditoidea</taxon>
        <taxon>Rhabditidae</taxon>
        <taxon>Peloderinae</taxon>
        <taxon>Caenorhabditis</taxon>
    </lineage>
</organism>
<evidence type="ECO:0000313" key="2">
    <source>
        <dbReference type="Proteomes" id="UP001152747"/>
    </source>
</evidence>
<keyword evidence="2" id="KW-1185">Reference proteome</keyword>
<protein>
    <submittedName>
        <fullName evidence="1">Uncharacterized protein</fullName>
    </submittedName>
</protein>
<proteinExistence type="predicted"/>
<gene>
    <name evidence="1" type="ORF">CAMP_LOCUS7760</name>
</gene>